<dbReference type="Proteomes" id="UP000011682">
    <property type="component" value="Unassembled WGS sequence"/>
</dbReference>
<feature type="region of interest" description="Disordered" evidence="1">
    <location>
        <begin position="147"/>
        <end position="203"/>
    </location>
</feature>
<keyword evidence="2" id="KW-0732">Signal</keyword>
<feature type="region of interest" description="Disordered" evidence="1">
    <location>
        <begin position="21"/>
        <end position="94"/>
    </location>
</feature>
<feature type="signal peptide" evidence="2">
    <location>
        <begin position="1"/>
        <end position="22"/>
    </location>
</feature>
<evidence type="ECO:0000313" key="4">
    <source>
        <dbReference type="Proteomes" id="UP000011682"/>
    </source>
</evidence>
<reference evidence="3" key="1">
    <citation type="submission" date="2013-05" db="EMBL/GenBank/DDBJ databases">
        <title>Genome assembly of Cystobacter fuscus DSM 2262.</title>
        <authorList>
            <person name="Sharma G."/>
            <person name="Khatri I."/>
            <person name="Kaur C."/>
            <person name="Mayilraj S."/>
            <person name="Subramanian S."/>
        </authorList>
    </citation>
    <scope>NUCLEOTIDE SEQUENCE [LARGE SCALE GENOMIC DNA]</scope>
    <source>
        <strain evidence="3">DSM 2262</strain>
    </source>
</reference>
<keyword evidence="4" id="KW-1185">Reference proteome</keyword>
<organism evidence="3 4">
    <name type="scientific">Cystobacter fuscus (strain ATCC 25194 / DSM 2262 / NBRC 100088 / M29)</name>
    <dbReference type="NCBI Taxonomy" id="1242864"/>
    <lineage>
        <taxon>Bacteria</taxon>
        <taxon>Pseudomonadati</taxon>
        <taxon>Myxococcota</taxon>
        <taxon>Myxococcia</taxon>
        <taxon>Myxococcales</taxon>
        <taxon>Cystobacterineae</taxon>
        <taxon>Archangiaceae</taxon>
        <taxon>Cystobacter</taxon>
    </lineage>
</organism>
<sequence length="203" mass="21363">MTKKIVGLFATVALLGSGAALAGGDKQHKQQTQTQSSQPMGQDAYGGAGAQQDLQHEQQQQGQQPGQQQAGTSANQMLGEKQVSGTVIKSSGDELKLRTENGVIAVKVNKQTQFQDASVKRIKDLKEGQQVRTSFTVEKDSNIAKSISLDSGMGGSGMEVDPGINQGLDSSGHHQTDNQDLHQGMNPSLDSTGGADHSGDKTY</sequence>
<evidence type="ECO:0000256" key="2">
    <source>
        <dbReference type="SAM" id="SignalP"/>
    </source>
</evidence>
<feature type="compositionally biased region" description="Low complexity" evidence="1">
    <location>
        <begin position="21"/>
        <end position="43"/>
    </location>
</feature>
<evidence type="ECO:0008006" key="5">
    <source>
        <dbReference type="Google" id="ProtNLM"/>
    </source>
</evidence>
<feature type="chain" id="PRO_5004567838" description="DUF5666 domain-containing protein" evidence="2">
    <location>
        <begin position="23"/>
        <end position="203"/>
    </location>
</feature>
<dbReference type="EMBL" id="ANAH02000027">
    <property type="protein sequence ID" value="EPX58069.1"/>
    <property type="molecule type" value="Genomic_DNA"/>
</dbReference>
<evidence type="ECO:0000313" key="3">
    <source>
        <dbReference type="EMBL" id="EPX58069.1"/>
    </source>
</evidence>
<dbReference type="RefSeq" id="WP_002624762.1">
    <property type="nucleotide sequence ID" value="NZ_ANAH02000027.1"/>
</dbReference>
<feature type="compositionally biased region" description="Low complexity" evidence="1">
    <location>
        <begin position="50"/>
        <end position="74"/>
    </location>
</feature>
<dbReference type="OrthoDB" id="5520959at2"/>
<dbReference type="AlphaFoldDB" id="S9Q9R1"/>
<evidence type="ECO:0000256" key="1">
    <source>
        <dbReference type="SAM" id="MobiDB-lite"/>
    </source>
</evidence>
<name>S9Q9R1_CYSF2</name>
<protein>
    <recommendedName>
        <fullName evidence="5">DUF5666 domain-containing protein</fullName>
    </recommendedName>
</protein>
<feature type="compositionally biased region" description="Basic and acidic residues" evidence="1">
    <location>
        <begin position="171"/>
        <end position="180"/>
    </location>
</feature>
<proteinExistence type="predicted"/>
<accession>S9Q9R1</accession>
<comment type="caution">
    <text evidence="3">The sequence shown here is derived from an EMBL/GenBank/DDBJ whole genome shotgun (WGS) entry which is preliminary data.</text>
</comment>
<gene>
    <name evidence="3" type="ORF">D187_004358</name>
</gene>